<evidence type="ECO:0000313" key="2">
    <source>
        <dbReference type="Proteomes" id="UP001220964"/>
    </source>
</evidence>
<comment type="caution">
    <text evidence="1">The sequence shown here is derived from an EMBL/GenBank/DDBJ whole genome shotgun (WGS) entry which is preliminary data.</text>
</comment>
<sequence>MDIQRHIAHAPRTQDLGRGVAALTQPCVGCTDCRGLCQTLIELMTLPEVIVDRRAV</sequence>
<reference evidence="1" key="1">
    <citation type="submission" date="2023-03" db="EMBL/GenBank/DDBJ databases">
        <title>Multiphase analysis and comparison of six strains from genera Psychromarinibacter, Lutimaribacter, and Maritimibacter, including a novel species: Psychromarinibacter sediminicola sp. nov.</title>
        <authorList>
            <person name="Wang Y.-H."/>
            <person name="Ye M.-Q."/>
            <person name="Du Z.-J."/>
        </authorList>
    </citation>
    <scope>NUCLEOTIDE SEQUENCE</scope>
    <source>
        <strain evidence="1">C21-152</strain>
    </source>
</reference>
<name>A0AAE3NSP9_9RHOB</name>
<dbReference type="Proteomes" id="UP001220964">
    <property type="component" value="Unassembled WGS sequence"/>
</dbReference>
<gene>
    <name evidence="1" type="ORF">P1J78_03810</name>
</gene>
<dbReference type="RefSeq" id="WP_275565994.1">
    <property type="nucleotide sequence ID" value="NZ_JARGYC010000006.1"/>
</dbReference>
<keyword evidence="2" id="KW-1185">Reference proteome</keyword>
<organism evidence="1 2">
    <name type="scientific">Psychromarinibacter sediminicola</name>
    <dbReference type="NCBI Taxonomy" id="3033385"/>
    <lineage>
        <taxon>Bacteria</taxon>
        <taxon>Pseudomonadati</taxon>
        <taxon>Pseudomonadota</taxon>
        <taxon>Alphaproteobacteria</taxon>
        <taxon>Rhodobacterales</taxon>
        <taxon>Paracoccaceae</taxon>
        <taxon>Psychromarinibacter</taxon>
    </lineage>
</organism>
<dbReference type="AlphaFoldDB" id="A0AAE3NSP9"/>
<accession>A0AAE3NSP9</accession>
<dbReference type="EMBL" id="JARGYC010000006">
    <property type="protein sequence ID" value="MDF0599852.1"/>
    <property type="molecule type" value="Genomic_DNA"/>
</dbReference>
<evidence type="ECO:0000313" key="1">
    <source>
        <dbReference type="EMBL" id="MDF0599852.1"/>
    </source>
</evidence>
<protein>
    <submittedName>
        <fullName evidence="1">Uncharacterized protein</fullName>
    </submittedName>
</protein>
<proteinExistence type="predicted"/>